<evidence type="ECO:0000313" key="3">
    <source>
        <dbReference type="Proteomes" id="UP000239322"/>
    </source>
</evidence>
<dbReference type="Proteomes" id="UP000239322">
    <property type="component" value="Unassembled WGS sequence"/>
</dbReference>
<gene>
    <name evidence="2" type="ORF">C6N75_02060</name>
</gene>
<feature type="compositionally biased region" description="Low complexity" evidence="1">
    <location>
        <begin position="217"/>
        <end position="228"/>
    </location>
</feature>
<organism evidence="2 3">
    <name type="scientific">Streptomyces solincola</name>
    <dbReference type="NCBI Taxonomy" id="2100817"/>
    <lineage>
        <taxon>Bacteria</taxon>
        <taxon>Bacillati</taxon>
        <taxon>Actinomycetota</taxon>
        <taxon>Actinomycetes</taxon>
        <taxon>Kitasatosporales</taxon>
        <taxon>Streptomycetaceae</taxon>
        <taxon>Streptomyces</taxon>
    </lineage>
</organism>
<feature type="compositionally biased region" description="Gly residues" evidence="1">
    <location>
        <begin position="229"/>
        <end position="267"/>
    </location>
</feature>
<dbReference type="InterPro" id="IPR046202">
    <property type="entry name" value="DUF6235"/>
</dbReference>
<dbReference type="AlphaFoldDB" id="A0A2S9Q2C7"/>
<accession>A0A2S9Q2C7</accession>
<evidence type="ECO:0000256" key="1">
    <source>
        <dbReference type="SAM" id="MobiDB-lite"/>
    </source>
</evidence>
<sequence length="365" mass="39124">MRAESGVIGFLPVRALLGAADTAVWPRPARAGLRLVAPEDPVCAALVDLLDEEDHVDAARRQPPDRLVLIHRERLTRSFLEVGRAWLEQVGPCRIDVIDPHLLDDGSQAFLDTLADQGEGRVDVCWGGFADARDAAPVELTPRERRIERLVGFGGRLTDEEVDFLHEQAVAYLGAGDGWTAERILRAVLRRRAAPLLLSELRMVRAMLGRPLDVDLRPPGLRRQPGPGATDGGSRGSGGGSRGGGGGSRGGGGGGGRSGSGGGGGTKPLGLRLGSGWDLLERWSGAAHQIERNAVHKALFAVVDRSVFTAYETLEDAARPREFFVRLREDLVLKLRVRDLDVFEIVYVGSVGEAPGIDLGTGRAV</sequence>
<name>A0A2S9Q2C7_9ACTN</name>
<dbReference type="EMBL" id="PVLV01000028">
    <property type="protein sequence ID" value="PRH80819.1"/>
    <property type="molecule type" value="Genomic_DNA"/>
</dbReference>
<proteinExistence type="predicted"/>
<reference evidence="2 3" key="1">
    <citation type="submission" date="2018-03" db="EMBL/GenBank/DDBJ databases">
        <title>Novel Streptomyces sp. from soil.</title>
        <authorList>
            <person name="Tan G.Y.A."/>
            <person name="Lee Z.Y."/>
        </authorList>
    </citation>
    <scope>NUCLEOTIDE SEQUENCE [LARGE SCALE GENOMIC DNA]</scope>
    <source>
        <strain evidence="2 3">ST5x</strain>
    </source>
</reference>
<dbReference type="Pfam" id="PF19748">
    <property type="entry name" value="DUF6235"/>
    <property type="match status" value="1"/>
</dbReference>
<feature type="region of interest" description="Disordered" evidence="1">
    <location>
        <begin position="214"/>
        <end position="267"/>
    </location>
</feature>
<protein>
    <submittedName>
        <fullName evidence="2">Uncharacterized protein</fullName>
    </submittedName>
</protein>
<keyword evidence="3" id="KW-1185">Reference proteome</keyword>
<comment type="caution">
    <text evidence="2">The sequence shown here is derived from an EMBL/GenBank/DDBJ whole genome shotgun (WGS) entry which is preliminary data.</text>
</comment>
<evidence type="ECO:0000313" key="2">
    <source>
        <dbReference type="EMBL" id="PRH80819.1"/>
    </source>
</evidence>